<dbReference type="InterPro" id="IPR027417">
    <property type="entry name" value="P-loop_NTPase"/>
</dbReference>
<dbReference type="Proteomes" id="UP000536711">
    <property type="component" value="Unassembled WGS sequence"/>
</dbReference>
<dbReference type="Gene3D" id="3.40.50.300">
    <property type="entry name" value="P-loop containing nucleotide triphosphate hydrolases"/>
    <property type="match status" value="1"/>
</dbReference>
<organism evidence="1 2">
    <name type="scientific">Fusarium acutatum</name>
    <dbReference type="NCBI Taxonomy" id="78861"/>
    <lineage>
        <taxon>Eukaryota</taxon>
        <taxon>Fungi</taxon>
        <taxon>Dikarya</taxon>
        <taxon>Ascomycota</taxon>
        <taxon>Pezizomycotina</taxon>
        <taxon>Sordariomycetes</taxon>
        <taxon>Hypocreomycetidae</taxon>
        <taxon>Hypocreales</taxon>
        <taxon>Nectriaceae</taxon>
        <taxon>Fusarium</taxon>
        <taxon>Fusarium fujikuroi species complex</taxon>
    </lineage>
</organism>
<accession>A0A8H4JTU8</accession>
<evidence type="ECO:0000313" key="1">
    <source>
        <dbReference type="EMBL" id="KAF4438907.1"/>
    </source>
</evidence>
<gene>
    <name evidence="1" type="ORF">FACUT_4535</name>
</gene>
<dbReference type="AlphaFoldDB" id="A0A8H4JTU8"/>
<sequence length="166" mass="18912">MDPKFRILLAEYSSTVNLEDRSRVQFAFNLPIGGHGLNLARATHIIITEPFWTPGKLDQVIWRAHRLPQDKTVHIWHMKAHPSEIGLFVMDRQAQKVHFVNQLLSAIAGEATHTKASDGAVDINEKALPTHTIHQWAKERAKDVAGNERINKSLEEWTSRVKLDEL</sequence>
<dbReference type="EMBL" id="JAADJF010000101">
    <property type="protein sequence ID" value="KAF4438907.1"/>
    <property type="molecule type" value="Genomic_DNA"/>
</dbReference>
<dbReference type="OrthoDB" id="5105430at2759"/>
<proteinExistence type="predicted"/>
<name>A0A8H4JTU8_9HYPO</name>
<comment type="caution">
    <text evidence="1">The sequence shown here is derived from an EMBL/GenBank/DDBJ whole genome shotgun (WGS) entry which is preliminary data.</text>
</comment>
<protein>
    <submittedName>
        <fullName evidence="1">Global transactivator</fullName>
    </submittedName>
</protein>
<evidence type="ECO:0000313" key="2">
    <source>
        <dbReference type="Proteomes" id="UP000536711"/>
    </source>
</evidence>
<keyword evidence="2" id="KW-1185">Reference proteome</keyword>
<reference evidence="1 2" key="1">
    <citation type="submission" date="2020-01" db="EMBL/GenBank/DDBJ databases">
        <title>Identification and distribution of gene clusters putatively required for synthesis of sphingolipid metabolism inhibitors in phylogenetically diverse species of the filamentous fungus Fusarium.</title>
        <authorList>
            <person name="Kim H.-S."/>
            <person name="Busman M."/>
            <person name="Brown D.W."/>
            <person name="Divon H."/>
            <person name="Uhlig S."/>
            <person name="Proctor R.H."/>
        </authorList>
    </citation>
    <scope>NUCLEOTIDE SEQUENCE [LARGE SCALE GENOMIC DNA]</scope>
    <source>
        <strain evidence="1 2">NRRL 13308</strain>
    </source>
</reference>
<dbReference type="SUPFAM" id="SSF52540">
    <property type="entry name" value="P-loop containing nucleoside triphosphate hydrolases"/>
    <property type="match status" value="1"/>
</dbReference>